<keyword evidence="2" id="KW-1185">Reference proteome</keyword>
<protein>
    <recommendedName>
        <fullName evidence="3">Glycosyltransferase</fullName>
    </recommendedName>
</protein>
<proteinExistence type="predicted"/>
<dbReference type="Pfam" id="PF13528">
    <property type="entry name" value="Glyco_trans_1_3"/>
    <property type="match status" value="1"/>
</dbReference>
<dbReference type="OrthoDB" id="9793805at2"/>
<dbReference type="SUPFAM" id="SSF53756">
    <property type="entry name" value="UDP-Glycosyltransferase/glycogen phosphorylase"/>
    <property type="match status" value="1"/>
</dbReference>
<dbReference type="InterPro" id="IPR005262">
    <property type="entry name" value="MJ1255-like"/>
</dbReference>
<dbReference type="Gene3D" id="3.40.50.2000">
    <property type="entry name" value="Glycogen Phosphorylase B"/>
    <property type="match status" value="1"/>
</dbReference>
<sequence length="358" mass="40667">MKILYGVQGTGNGHTTRARVMAKAFDQRNDIQVDYLFSGREKDKYFDMEVFGDFASYRGLSFETKGGKISKSATFKAAKLSELYRDIKNVRATDYDLVINDFEPISAWAAKRNNIPSISISHQAAFVHPIPQQPGTLFDKLITRYFAPTDLHLGVHWYHFGHAIMPPFIEADDSHCPPSRTYLVYLPFEEVDDINALLDPFSEHDFICFHPKIEQDVQAGNIQWRRPSKVDFVSILQSCSGVIANAGFELASECLHFGKKLLIKPLSGQYEQLSNAKTLVQLGLAQSMPTLDSDTVEEWLVKPAIERIAYPQNPDILIDWLVKRDWQAVNALCEQLWSKVRFPQSVVTQLDKLPIANR</sequence>
<accession>A0A857JNK6</accession>
<dbReference type="AlphaFoldDB" id="A0A857JNK6"/>
<dbReference type="NCBIfam" id="TIGR00661">
    <property type="entry name" value="MJ1255"/>
    <property type="match status" value="1"/>
</dbReference>
<dbReference type="RefSeq" id="WP_160180065.1">
    <property type="nucleotide sequence ID" value="NZ_CP047656.1"/>
</dbReference>
<evidence type="ECO:0000313" key="2">
    <source>
        <dbReference type="Proteomes" id="UP000464524"/>
    </source>
</evidence>
<dbReference type="KEGG" id="pmes:FX988_02405"/>
<evidence type="ECO:0008006" key="3">
    <source>
        <dbReference type="Google" id="ProtNLM"/>
    </source>
</evidence>
<evidence type="ECO:0000313" key="1">
    <source>
        <dbReference type="EMBL" id="QHJ12154.1"/>
    </source>
</evidence>
<dbReference type="EMBL" id="CP047656">
    <property type="protein sequence ID" value="QHJ12154.1"/>
    <property type="molecule type" value="Genomic_DNA"/>
</dbReference>
<dbReference type="Proteomes" id="UP000464524">
    <property type="component" value="Chromosome"/>
</dbReference>
<name>A0A857JNK6_9ALTE</name>
<organism evidence="1 2">
    <name type="scientific">Paraglaciecola mesophila</name>
    <dbReference type="NCBI Taxonomy" id="197222"/>
    <lineage>
        <taxon>Bacteria</taxon>
        <taxon>Pseudomonadati</taxon>
        <taxon>Pseudomonadota</taxon>
        <taxon>Gammaproteobacteria</taxon>
        <taxon>Alteromonadales</taxon>
        <taxon>Alteromonadaceae</taxon>
        <taxon>Paraglaciecola</taxon>
    </lineage>
</organism>
<reference evidence="1 2" key="1">
    <citation type="submission" date="2019-12" db="EMBL/GenBank/DDBJ databases">
        <title>Genome sequencing and assembly of endphytes of Porphyra tenera.</title>
        <authorList>
            <person name="Park J.M."/>
            <person name="Shin R."/>
            <person name="Jo S.H."/>
        </authorList>
    </citation>
    <scope>NUCLEOTIDE SEQUENCE [LARGE SCALE GENOMIC DNA]</scope>
    <source>
        <strain evidence="1 2">GPM4</strain>
    </source>
</reference>
<gene>
    <name evidence="1" type="ORF">FX988_02405</name>
</gene>